<accession>A0A366ILW3</accession>
<dbReference type="EC" id="4.3.1.18" evidence="4"/>
<proteinExistence type="inferred from homology"/>
<dbReference type="EMBL" id="QNSB01000002">
    <property type="protein sequence ID" value="RBP73717.1"/>
    <property type="molecule type" value="Genomic_DNA"/>
</dbReference>
<dbReference type="Pfam" id="PF00291">
    <property type="entry name" value="PALP"/>
    <property type="match status" value="1"/>
</dbReference>
<dbReference type="InterPro" id="IPR036052">
    <property type="entry name" value="TrpB-like_PALP_sf"/>
</dbReference>
<evidence type="ECO:0000313" key="7">
    <source>
        <dbReference type="EMBL" id="RBP73717.1"/>
    </source>
</evidence>
<comment type="similarity">
    <text evidence="4">Belongs to the serine/threonine dehydratase family. DsdA subfamily.</text>
</comment>
<dbReference type="PANTHER" id="PTHR48078:SF9">
    <property type="entry name" value="D-SERINE DEHYDRATASE"/>
    <property type="match status" value="1"/>
</dbReference>
<dbReference type="InterPro" id="IPR050147">
    <property type="entry name" value="Ser/Thr_Dehydratase"/>
</dbReference>
<dbReference type="GO" id="GO:0008721">
    <property type="term" value="F:D-serine ammonia-lyase activity"/>
    <property type="evidence" value="ECO:0007669"/>
    <property type="project" value="UniProtKB-EC"/>
</dbReference>
<dbReference type="GO" id="GO:0009097">
    <property type="term" value="P:isoleucine biosynthetic process"/>
    <property type="evidence" value="ECO:0007669"/>
    <property type="project" value="TreeGrafter"/>
</dbReference>
<comment type="caution">
    <text evidence="7">The sequence shown here is derived from an EMBL/GenBank/DDBJ whole genome shotgun (WGS) entry which is preliminary data.</text>
</comment>
<evidence type="ECO:0000256" key="1">
    <source>
        <dbReference type="ARBA" id="ARBA00001933"/>
    </source>
</evidence>
<dbReference type="InterPro" id="IPR011780">
    <property type="entry name" value="D_Ser_am_lyase"/>
</dbReference>
<evidence type="ECO:0000313" key="8">
    <source>
        <dbReference type="Proteomes" id="UP000253509"/>
    </source>
</evidence>
<dbReference type="Proteomes" id="UP000253509">
    <property type="component" value="Unassembled WGS sequence"/>
</dbReference>
<protein>
    <recommendedName>
        <fullName evidence="4">Probable D-serine dehydratase</fullName>
        <ecNumber evidence="4">4.3.1.18</ecNumber>
    </recommendedName>
    <alternativeName>
        <fullName evidence="4">D-serine deaminase</fullName>
        <shortName evidence="4">DSD</shortName>
    </alternativeName>
</protein>
<comment type="catalytic activity">
    <reaction evidence="4">
        <text>D-serine = pyruvate + NH4(+)</text>
        <dbReference type="Rhea" id="RHEA:13977"/>
        <dbReference type="ChEBI" id="CHEBI:15361"/>
        <dbReference type="ChEBI" id="CHEBI:28938"/>
        <dbReference type="ChEBI" id="CHEBI:35247"/>
        <dbReference type="EC" id="4.3.1.18"/>
    </reaction>
</comment>
<keyword evidence="8" id="KW-1185">Reference proteome</keyword>
<dbReference type="SUPFAM" id="SSF53686">
    <property type="entry name" value="Tryptophan synthase beta subunit-like PLP-dependent enzymes"/>
    <property type="match status" value="1"/>
</dbReference>
<feature type="domain" description="Tryptophan synthase beta chain-like PALP" evidence="6">
    <location>
        <begin position="95"/>
        <end position="392"/>
    </location>
</feature>
<evidence type="ECO:0000256" key="2">
    <source>
        <dbReference type="ARBA" id="ARBA00022898"/>
    </source>
</evidence>
<name>A0A366ILW3_9MICO</name>
<dbReference type="GO" id="GO:0016836">
    <property type="term" value="F:hydro-lyase activity"/>
    <property type="evidence" value="ECO:0007669"/>
    <property type="project" value="UniProtKB-UniRule"/>
</dbReference>
<dbReference type="NCBIfam" id="NF002823">
    <property type="entry name" value="PRK02991.1"/>
    <property type="match status" value="1"/>
</dbReference>
<dbReference type="GO" id="GO:0036088">
    <property type="term" value="P:D-serine catabolic process"/>
    <property type="evidence" value="ECO:0007669"/>
    <property type="project" value="TreeGrafter"/>
</dbReference>
<dbReference type="PANTHER" id="PTHR48078">
    <property type="entry name" value="THREONINE DEHYDRATASE, MITOCHONDRIAL-RELATED"/>
    <property type="match status" value="1"/>
</dbReference>
<gene>
    <name evidence="4" type="primary">dsdA</name>
    <name evidence="7" type="ORF">DFO65_102245</name>
</gene>
<dbReference type="RefSeq" id="WP_113903092.1">
    <property type="nucleotide sequence ID" value="NZ_QNSB01000002.1"/>
</dbReference>
<feature type="modified residue" description="N6-(pyridoxal phosphate)lysine" evidence="4">
    <location>
        <position position="119"/>
    </location>
</feature>
<dbReference type="Gene3D" id="3.40.50.1100">
    <property type="match status" value="2"/>
</dbReference>
<evidence type="ECO:0000256" key="5">
    <source>
        <dbReference type="SAM" id="MobiDB-lite"/>
    </source>
</evidence>
<sequence length="478" mass="50485">MSADEQHVTVDTDDEVIAALAKGVPITWFRPGRPRTAEVMRDIAVDESLMGEAAARFERFAPWFASAFPETAEAQGILESPLVAADAARREIDDRLGVELPGQLWLKRDDALPVSGSIKARGGFHEVLEYAEAVAVEGGMDAHDPATYASDEFRERAAAHHIVVGSTGNLGLSIGILSAALGFAATVHMSADAREWKKEKLRSHGVEVIEYEGDFAAAVEAGRASAEGVPRTHFVDDEDSVSLFAGYSVAALRLKEQFAERGEPVDADHQLVVYLPCGIGGSPGGVTYGLKRVFGDAVHCVFVEPTAVPAMVLGVRTGRHHDIAVQDIGLSGQTAADGLAVARPSRFVGPVVDPLISAFATVSDDIIRAGVGVLAECEGLEVEPSAAAGLTVPWRAVIAEASVRDETGVRDEADGAAEVSGPSAAGVPWPLDGSTNHLVWLTGGAMVPVEERRRYVTEGVRLMSLIGDEDPAPVSFID</sequence>
<evidence type="ECO:0000259" key="6">
    <source>
        <dbReference type="Pfam" id="PF00291"/>
    </source>
</evidence>
<dbReference type="InterPro" id="IPR001926">
    <property type="entry name" value="TrpB-like_PALP"/>
</dbReference>
<dbReference type="HAMAP" id="MF_01030">
    <property type="entry name" value="D_Ser_dehydrat"/>
    <property type="match status" value="1"/>
</dbReference>
<dbReference type="AlphaFoldDB" id="A0A366ILW3"/>
<evidence type="ECO:0000256" key="4">
    <source>
        <dbReference type="HAMAP-Rule" id="MF_01030"/>
    </source>
</evidence>
<organism evidence="7 8">
    <name type="scientific">Brevibacterium celere</name>
    <dbReference type="NCBI Taxonomy" id="225845"/>
    <lineage>
        <taxon>Bacteria</taxon>
        <taxon>Bacillati</taxon>
        <taxon>Actinomycetota</taxon>
        <taxon>Actinomycetes</taxon>
        <taxon>Micrococcales</taxon>
        <taxon>Brevibacteriaceae</taxon>
        <taxon>Brevibacterium</taxon>
    </lineage>
</organism>
<dbReference type="InterPro" id="IPR000634">
    <property type="entry name" value="Ser/Thr_deHydtase_PyrdxlP-BS"/>
</dbReference>
<reference evidence="7 8" key="1">
    <citation type="submission" date="2018-06" db="EMBL/GenBank/DDBJ databases">
        <title>Freshwater and sediment microbial communities from various areas in North America, analyzing microbe dynamics in response to fracking.</title>
        <authorList>
            <person name="Lamendella R."/>
        </authorList>
    </citation>
    <scope>NUCLEOTIDE SEQUENCE [LARGE SCALE GENOMIC DNA]</scope>
    <source>
        <strain evidence="7 8">3b_TX</strain>
    </source>
</reference>
<feature type="region of interest" description="Disordered" evidence="5">
    <location>
        <begin position="408"/>
        <end position="428"/>
    </location>
</feature>
<keyword evidence="3 4" id="KW-0456">Lyase</keyword>
<dbReference type="NCBIfam" id="TIGR02035">
    <property type="entry name" value="D_Ser_am_lyase"/>
    <property type="match status" value="1"/>
</dbReference>
<comment type="cofactor">
    <cofactor evidence="1 4">
        <name>pyridoxal 5'-phosphate</name>
        <dbReference type="ChEBI" id="CHEBI:597326"/>
    </cofactor>
</comment>
<dbReference type="GO" id="GO:0030170">
    <property type="term" value="F:pyridoxal phosphate binding"/>
    <property type="evidence" value="ECO:0007669"/>
    <property type="project" value="InterPro"/>
</dbReference>
<dbReference type="PROSITE" id="PS00165">
    <property type="entry name" value="DEHYDRATASE_SER_THR"/>
    <property type="match status" value="1"/>
</dbReference>
<keyword evidence="2 4" id="KW-0663">Pyridoxal phosphate</keyword>
<evidence type="ECO:0000256" key="3">
    <source>
        <dbReference type="ARBA" id="ARBA00023239"/>
    </source>
</evidence>